<proteinExistence type="predicted"/>
<protein>
    <submittedName>
        <fullName evidence="1">Uncharacterized protein</fullName>
    </submittedName>
</protein>
<reference evidence="1 2" key="1">
    <citation type="journal article" date="2018" name="Sci. Rep.">
        <title>Genomic signatures of local adaptation to the degree of environmental predictability in rotifers.</title>
        <authorList>
            <person name="Franch-Gras L."/>
            <person name="Hahn C."/>
            <person name="Garcia-Roger E.M."/>
            <person name="Carmona M.J."/>
            <person name="Serra M."/>
            <person name="Gomez A."/>
        </authorList>
    </citation>
    <scope>NUCLEOTIDE SEQUENCE [LARGE SCALE GENOMIC DNA]</scope>
    <source>
        <strain evidence="1">HYR1</strain>
    </source>
</reference>
<keyword evidence="2" id="KW-1185">Reference proteome</keyword>
<evidence type="ECO:0000313" key="1">
    <source>
        <dbReference type="EMBL" id="RNA28762.1"/>
    </source>
</evidence>
<comment type="caution">
    <text evidence="1">The sequence shown here is derived from an EMBL/GenBank/DDBJ whole genome shotgun (WGS) entry which is preliminary data.</text>
</comment>
<sequence length="110" mass="13188">MNNLKIINWYIIGIGKLGAIYQCKKKLIFYFLFNNWRAFLTNSNLEIEAFISLDYLIIKKKKRIAIHVFIYTPLDTQQQDLIRSIHDKQQNFLPPWQISRANIQLKIFIN</sequence>
<dbReference type="Proteomes" id="UP000276133">
    <property type="component" value="Unassembled WGS sequence"/>
</dbReference>
<gene>
    <name evidence="1" type="ORF">BpHYR1_036048</name>
</gene>
<evidence type="ECO:0000313" key="2">
    <source>
        <dbReference type="Proteomes" id="UP000276133"/>
    </source>
</evidence>
<name>A0A3M7RZ58_BRAPC</name>
<dbReference type="EMBL" id="REGN01002344">
    <property type="protein sequence ID" value="RNA28762.1"/>
    <property type="molecule type" value="Genomic_DNA"/>
</dbReference>
<accession>A0A3M7RZ58</accession>
<dbReference type="AlphaFoldDB" id="A0A3M7RZ58"/>
<organism evidence="1 2">
    <name type="scientific">Brachionus plicatilis</name>
    <name type="common">Marine rotifer</name>
    <name type="synonym">Brachionus muelleri</name>
    <dbReference type="NCBI Taxonomy" id="10195"/>
    <lineage>
        <taxon>Eukaryota</taxon>
        <taxon>Metazoa</taxon>
        <taxon>Spiralia</taxon>
        <taxon>Gnathifera</taxon>
        <taxon>Rotifera</taxon>
        <taxon>Eurotatoria</taxon>
        <taxon>Monogononta</taxon>
        <taxon>Pseudotrocha</taxon>
        <taxon>Ploima</taxon>
        <taxon>Brachionidae</taxon>
        <taxon>Brachionus</taxon>
    </lineage>
</organism>